<accession>A0A2M8KYB9</accession>
<proteinExistence type="inferred from homology"/>
<evidence type="ECO:0000313" key="8">
    <source>
        <dbReference type="EMBL" id="PJE64891.1"/>
    </source>
</evidence>
<comment type="caution">
    <text evidence="8">The sequence shown here is derived from an EMBL/GenBank/DDBJ whole genome shotgun (WGS) entry which is preliminary data.</text>
</comment>
<dbReference type="PANTHER" id="PTHR38459:SF1">
    <property type="entry name" value="PROPHAGE BACTOPRENOL-LINKED GLUCOSE TRANSLOCASE HOMOLOG"/>
    <property type="match status" value="1"/>
</dbReference>
<keyword evidence="3 6" id="KW-0812">Transmembrane</keyword>
<evidence type="ECO:0000313" key="9">
    <source>
        <dbReference type="Proteomes" id="UP000229098"/>
    </source>
</evidence>
<dbReference type="AlphaFoldDB" id="A0A2M8KYB9"/>
<dbReference type="PANTHER" id="PTHR38459">
    <property type="entry name" value="PROPHAGE BACTOPRENOL-LINKED GLUCOSE TRANSLOCASE HOMOLOG"/>
    <property type="match status" value="1"/>
</dbReference>
<dbReference type="GO" id="GO:0005886">
    <property type="term" value="C:plasma membrane"/>
    <property type="evidence" value="ECO:0007669"/>
    <property type="project" value="TreeGrafter"/>
</dbReference>
<feature type="transmembrane region" description="Helical" evidence="6">
    <location>
        <begin position="103"/>
        <end position="121"/>
    </location>
</feature>
<evidence type="ECO:0000259" key="7">
    <source>
        <dbReference type="Pfam" id="PF04138"/>
    </source>
</evidence>
<feature type="transmembrane region" description="Helical" evidence="6">
    <location>
        <begin position="191"/>
        <end position="209"/>
    </location>
</feature>
<dbReference type="EMBL" id="PFEF01000001">
    <property type="protein sequence ID" value="PJE64891.1"/>
    <property type="molecule type" value="Genomic_DNA"/>
</dbReference>
<dbReference type="InterPro" id="IPR007267">
    <property type="entry name" value="GtrA_DPMS_TM"/>
</dbReference>
<feature type="transmembrane region" description="Helical" evidence="6">
    <location>
        <begin position="37"/>
        <end position="61"/>
    </location>
</feature>
<organism evidence="8 9">
    <name type="scientific">Candidatus Ryanbacteria bacterium CG10_big_fil_rev_8_21_14_0_10_43_42</name>
    <dbReference type="NCBI Taxonomy" id="1974864"/>
    <lineage>
        <taxon>Bacteria</taxon>
        <taxon>Candidatus Ryaniibacteriota</taxon>
    </lineage>
</organism>
<evidence type="ECO:0000256" key="5">
    <source>
        <dbReference type="ARBA" id="ARBA00023136"/>
    </source>
</evidence>
<feature type="transmembrane region" description="Helical" evidence="6">
    <location>
        <begin position="73"/>
        <end position="97"/>
    </location>
</feature>
<keyword evidence="5 6" id="KW-0472">Membrane</keyword>
<dbReference type="Proteomes" id="UP000229098">
    <property type="component" value="Unassembled WGS sequence"/>
</dbReference>
<evidence type="ECO:0000256" key="3">
    <source>
        <dbReference type="ARBA" id="ARBA00022692"/>
    </source>
</evidence>
<reference evidence="9" key="1">
    <citation type="submission" date="2017-09" db="EMBL/GenBank/DDBJ databases">
        <title>Depth-based differentiation of microbial function through sediment-hosted aquifers and enrichment of novel symbionts in the deep terrestrial subsurface.</title>
        <authorList>
            <person name="Probst A.J."/>
            <person name="Ladd B."/>
            <person name="Jarett J.K."/>
            <person name="Geller-Mcgrath D.E."/>
            <person name="Sieber C.M.K."/>
            <person name="Emerson J.B."/>
            <person name="Anantharaman K."/>
            <person name="Thomas B.C."/>
            <person name="Malmstrom R."/>
            <person name="Stieglmeier M."/>
            <person name="Klingl A."/>
            <person name="Woyke T."/>
            <person name="Ryan C.M."/>
            <person name="Banfield J.F."/>
        </authorList>
    </citation>
    <scope>NUCLEOTIDE SEQUENCE [LARGE SCALE GENOMIC DNA]</scope>
</reference>
<evidence type="ECO:0000256" key="1">
    <source>
        <dbReference type="ARBA" id="ARBA00004141"/>
    </source>
</evidence>
<sequence length="227" mass="25087">MIMHKNDYALGGLTGFFTGLFLLPVLANLDIMLPFGIPHGAMLLIVPVLWVLGIWFGKFTCRWIPIMSQISRYVAAGFLSFSIDFGILNTLILFTGITAGGGFALIKGGGYVIANINAYLWNKYWVFKKYDSAEPITMRGIVKEYSTFLFVSVVGFVINVSIATFLVGDISVFGLITIPGMGPQFGFSPKVWANIASIIATAIAIVWNFTGYKFIVFRTDHHTEESR</sequence>
<evidence type="ECO:0000256" key="6">
    <source>
        <dbReference type="SAM" id="Phobius"/>
    </source>
</evidence>
<evidence type="ECO:0000256" key="4">
    <source>
        <dbReference type="ARBA" id="ARBA00022989"/>
    </source>
</evidence>
<feature type="transmembrane region" description="Helical" evidence="6">
    <location>
        <begin position="148"/>
        <end position="179"/>
    </location>
</feature>
<protein>
    <recommendedName>
        <fullName evidence="7">GtrA/DPMS transmembrane domain-containing protein</fullName>
    </recommendedName>
</protein>
<name>A0A2M8KYB9_9BACT</name>
<comment type="subcellular location">
    <subcellularLocation>
        <location evidence="1">Membrane</location>
        <topology evidence="1">Multi-pass membrane protein</topology>
    </subcellularLocation>
</comment>
<dbReference type="Pfam" id="PF04138">
    <property type="entry name" value="GtrA_DPMS_TM"/>
    <property type="match status" value="1"/>
</dbReference>
<gene>
    <name evidence="8" type="ORF">COU90_00015</name>
</gene>
<keyword evidence="4 6" id="KW-1133">Transmembrane helix</keyword>
<evidence type="ECO:0000256" key="2">
    <source>
        <dbReference type="ARBA" id="ARBA00009399"/>
    </source>
</evidence>
<feature type="domain" description="GtrA/DPMS transmembrane" evidence="7">
    <location>
        <begin position="72"/>
        <end position="217"/>
    </location>
</feature>
<comment type="similarity">
    <text evidence="2">Belongs to the GtrA family.</text>
</comment>
<dbReference type="InterPro" id="IPR051401">
    <property type="entry name" value="GtrA_CellWall_Glycosyl"/>
</dbReference>
<dbReference type="GO" id="GO:0000271">
    <property type="term" value="P:polysaccharide biosynthetic process"/>
    <property type="evidence" value="ECO:0007669"/>
    <property type="project" value="InterPro"/>
</dbReference>